<evidence type="ECO:0000256" key="5">
    <source>
        <dbReference type="ARBA" id="ARBA00022898"/>
    </source>
</evidence>
<keyword evidence="9" id="KW-1185">Reference proteome</keyword>
<proteinExistence type="inferred from homology"/>
<dbReference type="PATRIC" id="fig|36847.3.peg.2269"/>
<dbReference type="InterPro" id="IPR050596">
    <property type="entry name" value="AspAT/PAT-like"/>
</dbReference>
<evidence type="ECO:0000256" key="1">
    <source>
        <dbReference type="ARBA" id="ARBA00001933"/>
    </source>
</evidence>
<dbReference type="PANTHER" id="PTHR46383:SF1">
    <property type="entry name" value="ASPARTATE AMINOTRANSFERASE"/>
    <property type="match status" value="1"/>
</dbReference>
<dbReference type="RefSeq" id="WP_066088089.1">
    <property type="nucleotide sequence ID" value="NZ_LRVM01000006.1"/>
</dbReference>
<dbReference type="Gene3D" id="3.90.1150.10">
    <property type="entry name" value="Aspartate Aminotransferase, domain 1"/>
    <property type="match status" value="1"/>
</dbReference>
<evidence type="ECO:0000256" key="4">
    <source>
        <dbReference type="ARBA" id="ARBA00022679"/>
    </source>
</evidence>
<comment type="cofactor">
    <cofactor evidence="1 6">
        <name>pyridoxal 5'-phosphate</name>
        <dbReference type="ChEBI" id="CHEBI:597326"/>
    </cofactor>
</comment>
<comment type="similarity">
    <text evidence="2 6">Belongs to the class-I pyridoxal-phosphate-dependent aminotransferase family.</text>
</comment>
<dbReference type="GO" id="GO:0030170">
    <property type="term" value="F:pyridoxal phosphate binding"/>
    <property type="evidence" value="ECO:0007669"/>
    <property type="project" value="InterPro"/>
</dbReference>
<dbReference type="InterPro" id="IPR004839">
    <property type="entry name" value="Aminotransferase_I/II_large"/>
</dbReference>
<dbReference type="InterPro" id="IPR015422">
    <property type="entry name" value="PyrdxlP-dep_Trfase_small"/>
</dbReference>
<evidence type="ECO:0000313" key="8">
    <source>
        <dbReference type="EMBL" id="KXL52518.1"/>
    </source>
</evidence>
<gene>
    <name evidence="8" type="ORF">CLNEO_19270</name>
</gene>
<dbReference type="PANTHER" id="PTHR46383">
    <property type="entry name" value="ASPARTATE AMINOTRANSFERASE"/>
    <property type="match status" value="1"/>
</dbReference>
<sequence>MELSKRALQIKPSSTMAISSKAAQLKAQGKDIVTFGVGEPDFDTPEHIRKAGMAAIENGETRYTAAAGILSLRQAVCDKLKRDNGLDYETAQVIISNGAKHSLMNAFMAILNEGDEVIIPAPYWLSYSEMVKIAGGVPVVVKTKKVNQFMLTQEELEQAYSEKTKAVVLTSPSNPTGMVTSYEDLKMIADFAVEKDIFVISDEIYEKLIYEDDKKHISIAALGEEIYKRTIVINGVSKSYAMTGWRIGFAAAPLEIAKLMASLQSHMASNPNTIAQMAALTALNGSQACVDEMCVEFKKRRDYIFEREEAIPFIHALKPEGAFYLFVDVSGIYGKKHDGVEIQSAADFATILLEKKFVAAVPCADFGMSDYIRLSYATSMELIKKGMDRIEEMVNELV</sequence>
<dbReference type="EMBL" id="LRVM01000006">
    <property type="protein sequence ID" value="KXL52518.1"/>
    <property type="molecule type" value="Genomic_DNA"/>
</dbReference>
<evidence type="ECO:0000256" key="2">
    <source>
        <dbReference type="ARBA" id="ARBA00007441"/>
    </source>
</evidence>
<dbReference type="GO" id="GO:0006520">
    <property type="term" value="P:amino acid metabolic process"/>
    <property type="evidence" value="ECO:0007669"/>
    <property type="project" value="InterPro"/>
</dbReference>
<dbReference type="CDD" id="cd00609">
    <property type="entry name" value="AAT_like"/>
    <property type="match status" value="1"/>
</dbReference>
<evidence type="ECO:0000256" key="3">
    <source>
        <dbReference type="ARBA" id="ARBA00022576"/>
    </source>
</evidence>
<evidence type="ECO:0000259" key="7">
    <source>
        <dbReference type="Pfam" id="PF00155"/>
    </source>
</evidence>
<dbReference type="FunFam" id="3.40.640.10:FF:000033">
    <property type="entry name" value="Aspartate aminotransferase"/>
    <property type="match status" value="1"/>
</dbReference>
<evidence type="ECO:0000313" key="9">
    <source>
        <dbReference type="Proteomes" id="UP000070539"/>
    </source>
</evidence>
<dbReference type="OrthoDB" id="9802328at2"/>
<dbReference type="SUPFAM" id="SSF53383">
    <property type="entry name" value="PLP-dependent transferases"/>
    <property type="match status" value="1"/>
</dbReference>
<organism evidence="8 9">
    <name type="scientific">Anaerotignum neopropionicum</name>
    <dbReference type="NCBI Taxonomy" id="36847"/>
    <lineage>
        <taxon>Bacteria</taxon>
        <taxon>Bacillati</taxon>
        <taxon>Bacillota</taxon>
        <taxon>Clostridia</taxon>
        <taxon>Lachnospirales</taxon>
        <taxon>Anaerotignaceae</taxon>
        <taxon>Anaerotignum</taxon>
    </lineage>
</organism>
<keyword evidence="5" id="KW-0663">Pyridoxal phosphate</keyword>
<dbReference type="InterPro" id="IPR015424">
    <property type="entry name" value="PyrdxlP-dep_Trfase"/>
</dbReference>
<comment type="caution">
    <text evidence="8">The sequence shown here is derived from an EMBL/GenBank/DDBJ whole genome shotgun (WGS) entry which is preliminary data.</text>
</comment>
<keyword evidence="3 6" id="KW-0032">Aminotransferase</keyword>
<dbReference type="InterPro" id="IPR004838">
    <property type="entry name" value="NHTrfase_class1_PyrdxlP-BS"/>
</dbReference>
<dbReference type="Proteomes" id="UP000070539">
    <property type="component" value="Unassembled WGS sequence"/>
</dbReference>
<evidence type="ECO:0000256" key="6">
    <source>
        <dbReference type="RuleBase" id="RU000481"/>
    </source>
</evidence>
<dbReference type="EC" id="2.6.1.-" evidence="6"/>
<accession>A0A136WDD1</accession>
<dbReference type="GO" id="GO:0008483">
    <property type="term" value="F:transaminase activity"/>
    <property type="evidence" value="ECO:0007669"/>
    <property type="project" value="UniProtKB-KW"/>
</dbReference>
<dbReference type="STRING" id="36847.CLNEO_19270"/>
<protein>
    <recommendedName>
        <fullName evidence="6">Aminotransferase</fullName>
        <ecNumber evidence="6">2.6.1.-</ecNumber>
    </recommendedName>
</protein>
<reference evidence="8 9" key="1">
    <citation type="submission" date="2016-01" db="EMBL/GenBank/DDBJ databases">
        <title>Genome sequence of Clostridium neopropionicum X4, DSM-3847.</title>
        <authorList>
            <person name="Poehlein A."/>
            <person name="Beck M.H."/>
            <person name="Bengelsdorf F.R."/>
            <person name="Daniel R."/>
            <person name="Duerre P."/>
        </authorList>
    </citation>
    <scope>NUCLEOTIDE SEQUENCE [LARGE SCALE GENOMIC DNA]</scope>
    <source>
        <strain evidence="8 9">DSM-3847</strain>
    </source>
</reference>
<dbReference type="AlphaFoldDB" id="A0A136WDD1"/>
<dbReference type="Gene3D" id="3.40.640.10">
    <property type="entry name" value="Type I PLP-dependent aspartate aminotransferase-like (Major domain)"/>
    <property type="match status" value="1"/>
</dbReference>
<name>A0A136WDD1_9FIRM</name>
<dbReference type="InterPro" id="IPR015421">
    <property type="entry name" value="PyrdxlP-dep_Trfase_major"/>
</dbReference>
<feature type="domain" description="Aminotransferase class I/classII large" evidence="7">
    <location>
        <begin position="30"/>
        <end position="390"/>
    </location>
</feature>
<dbReference type="PROSITE" id="PS00105">
    <property type="entry name" value="AA_TRANSFER_CLASS_1"/>
    <property type="match status" value="1"/>
</dbReference>
<dbReference type="Pfam" id="PF00155">
    <property type="entry name" value="Aminotran_1_2"/>
    <property type="match status" value="1"/>
</dbReference>
<keyword evidence="4 6" id="KW-0808">Transferase</keyword>